<dbReference type="InParanoid" id="S8E4J6"/>
<dbReference type="OrthoDB" id="2783256at2759"/>
<dbReference type="HOGENOM" id="CLU_1235039_0_0_1"/>
<keyword evidence="3" id="KW-1185">Reference proteome</keyword>
<organism evidence="2 3">
    <name type="scientific">Fomitopsis schrenkii</name>
    <name type="common">Brown rot fungus</name>
    <dbReference type="NCBI Taxonomy" id="2126942"/>
    <lineage>
        <taxon>Eukaryota</taxon>
        <taxon>Fungi</taxon>
        <taxon>Dikarya</taxon>
        <taxon>Basidiomycota</taxon>
        <taxon>Agaricomycotina</taxon>
        <taxon>Agaricomycetes</taxon>
        <taxon>Polyporales</taxon>
        <taxon>Fomitopsis</taxon>
    </lineage>
</organism>
<evidence type="ECO:0000313" key="2">
    <source>
        <dbReference type="EMBL" id="EPS98263.1"/>
    </source>
</evidence>
<gene>
    <name evidence="2" type="ORF">FOMPIDRAFT_1051663</name>
</gene>
<dbReference type="InterPro" id="IPR046522">
    <property type="entry name" value="DUF6699"/>
</dbReference>
<accession>S8E4J6</accession>
<dbReference type="Pfam" id="PF20415">
    <property type="entry name" value="DUF6699"/>
    <property type="match status" value="1"/>
</dbReference>
<dbReference type="Proteomes" id="UP000015241">
    <property type="component" value="Unassembled WGS sequence"/>
</dbReference>
<proteinExistence type="predicted"/>
<dbReference type="EMBL" id="KE504167">
    <property type="protein sequence ID" value="EPS98263.1"/>
    <property type="molecule type" value="Genomic_DNA"/>
</dbReference>
<sequence>MAPAPHPATYTGTYGSRVAPLPPVTPRCLPSEIEDSCHRAWSFEKRSCSVTAEVASILSRAYKAEPVRLKWDMAYPLAQSFDRKVKLSTPSSLGALREPALSTTTVALIVVLVGSPYPYEILVKPSSDSSTPSYYVTALDVLREVYASLNMIVSAGEMITARKRSDVWTGASAAYVRRTGGNPKEPLKRIDFLAGRTVFYGMAHVGLAGKLPKLELLVGHRPSS</sequence>
<evidence type="ECO:0000313" key="3">
    <source>
        <dbReference type="Proteomes" id="UP000015241"/>
    </source>
</evidence>
<evidence type="ECO:0000259" key="1">
    <source>
        <dbReference type="Pfam" id="PF20415"/>
    </source>
</evidence>
<protein>
    <recommendedName>
        <fullName evidence="1">DUF6699 domain-containing protein</fullName>
    </recommendedName>
</protein>
<feature type="domain" description="DUF6699" evidence="1">
    <location>
        <begin position="69"/>
        <end position="203"/>
    </location>
</feature>
<reference evidence="2 3" key="1">
    <citation type="journal article" date="2012" name="Science">
        <title>The Paleozoic origin of enzymatic lignin decomposition reconstructed from 31 fungal genomes.</title>
        <authorList>
            <person name="Floudas D."/>
            <person name="Binder M."/>
            <person name="Riley R."/>
            <person name="Barry K."/>
            <person name="Blanchette R.A."/>
            <person name="Henrissat B."/>
            <person name="Martinez A.T."/>
            <person name="Otillar R."/>
            <person name="Spatafora J.W."/>
            <person name="Yadav J.S."/>
            <person name="Aerts A."/>
            <person name="Benoit I."/>
            <person name="Boyd A."/>
            <person name="Carlson A."/>
            <person name="Copeland A."/>
            <person name="Coutinho P.M."/>
            <person name="de Vries R.P."/>
            <person name="Ferreira P."/>
            <person name="Findley K."/>
            <person name="Foster B."/>
            <person name="Gaskell J."/>
            <person name="Glotzer D."/>
            <person name="Gorecki P."/>
            <person name="Heitman J."/>
            <person name="Hesse C."/>
            <person name="Hori C."/>
            <person name="Igarashi K."/>
            <person name="Jurgens J.A."/>
            <person name="Kallen N."/>
            <person name="Kersten P."/>
            <person name="Kohler A."/>
            <person name="Kuees U."/>
            <person name="Kumar T.K.A."/>
            <person name="Kuo A."/>
            <person name="LaButti K."/>
            <person name="Larrondo L.F."/>
            <person name="Lindquist E."/>
            <person name="Ling A."/>
            <person name="Lombard V."/>
            <person name="Lucas S."/>
            <person name="Lundell T."/>
            <person name="Martin R."/>
            <person name="McLaughlin D.J."/>
            <person name="Morgenstern I."/>
            <person name="Morin E."/>
            <person name="Murat C."/>
            <person name="Nagy L.G."/>
            <person name="Nolan M."/>
            <person name="Ohm R.A."/>
            <person name="Patyshakuliyeva A."/>
            <person name="Rokas A."/>
            <person name="Ruiz-Duenas F.J."/>
            <person name="Sabat G."/>
            <person name="Salamov A."/>
            <person name="Samejima M."/>
            <person name="Schmutz J."/>
            <person name="Slot J.C."/>
            <person name="St John F."/>
            <person name="Stenlid J."/>
            <person name="Sun H."/>
            <person name="Sun S."/>
            <person name="Syed K."/>
            <person name="Tsang A."/>
            <person name="Wiebenga A."/>
            <person name="Young D."/>
            <person name="Pisabarro A."/>
            <person name="Eastwood D.C."/>
            <person name="Martin F."/>
            <person name="Cullen D."/>
            <person name="Grigoriev I.V."/>
            <person name="Hibbett D.S."/>
        </authorList>
    </citation>
    <scope>NUCLEOTIDE SEQUENCE</scope>
    <source>
        <strain evidence="3">FP-58527</strain>
    </source>
</reference>
<name>S8E4J6_FOMSC</name>
<dbReference type="AlphaFoldDB" id="S8E4J6"/>